<evidence type="ECO:0000313" key="2">
    <source>
        <dbReference type="Proteomes" id="UP000616151"/>
    </source>
</evidence>
<sequence>MRSSLCALGAIGDRRMGGRLVLLLALLALLFVKTAVAEEKPLRGVALVIGNGAYEHLAKLPNPSNDADAIEGLLSDLGFDSVRRTDRGGAELKRDLERFAEDARDADVAVLYYSGHGIEAAGENYLVPVDADLSALDAAGEKLVPVSALIAKLQAEVPVLIVMLDACRNNPFPPDALVRVTAGAAAVPMTAGGLGQIRSAASIEAEGATAAATENVGSVLAFAAEPGQVALDGDAGGNSPYAAAVLRHFSAMNGEEFGLVMRLVAEEVYLKTQGRQRPWMNESLRRLLHFGGMPKEADGAEGDILRERRKLLVTISTLPDAERRRIEKVSAEGGVPMDAVFAMLKAMGEEAPSDPAALEAALRRNVEVLREMTAERQALTTTEPEITRLMGLADRAVAEGALEAAMALQAQAAELADKQRGKIEDIQKDINARLLDLASVDERRAETFLIAFKHRFAAEEYEFIARDLRDLDPDRSYRLARKAVAAYIDAGRYGRGAIEQVAGYDLARETLDLGQGKYDEIETADLKSDLAYLLYLNGEVVRNTAQIEEARTIFAEILPVVDRAGTLAQRIELRRRLGALQLALGKLTGEEAAVASAVDLPEQALALFPADGATAQRLGVERVLATALARLGSVRGEAEPIERAVSLLEAQLTGLTAQDASLEWAAAQDALGEVKRTLGVLRGDKVVLAAAVGHYRGALSARSKEKMPRQHNDTLFALAEALRELGLRETGDTALRESLKLHQEALADRFSDYENTRWTDSMIARGLAFQALAERSKDAADAADAVASFNEAFYLFRRVGEMPDLPRFIDNSIRIAVALEDLVALDGKASRLALAVEARRNALDTARSLPDRAAELPALEEALRKTQARLAAAGPISFAADGPIRARFETEADAWSESRLRTGLERIDQARAEQTAPRWSDASLTLRTALDSSFVGVTPLDRARMRLGFAESLAGAAMLDPKAAAMDPLLVASEEAFADESTLGANALAPLRVDLGYLLATRFQAAADVGQPTAQDMTGLIAAARHLRMALTGTPAGNIGANWTELADFVVDRLTSFSAAAADQDALAVEMVGLARTTLAATAASDKPATAKREKMMADAVFRAAYESDTAAVAQAAGHARRALALYGELAEPLNTAFAHDTLCSIVSFQAKKAADKAMADEAIAACEKAVTLAATDPNGVNWKDYLDGQLEAVRKIKASIP</sequence>
<name>A0ACC5RFL9_9HYPH</name>
<gene>
    <name evidence="1" type="ORF">JHL16_33955</name>
</gene>
<reference evidence="1" key="1">
    <citation type="submission" date="2021-01" db="EMBL/GenBank/DDBJ databases">
        <authorList>
            <person name="Sun Q."/>
        </authorList>
    </citation>
    <scope>NUCLEOTIDE SEQUENCE</scope>
    <source>
        <strain evidence="1">YIM B02566</strain>
    </source>
</reference>
<evidence type="ECO:0000313" key="1">
    <source>
        <dbReference type="EMBL" id="MBK1871422.1"/>
    </source>
</evidence>
<proteinExistence type="predicted"/>
<dbReference type="EMBL" id="JAENHL010000008">
    <property type="protein sequence ID" value="MBK1871422.1"/>
    <property type="molecule type" value="Genomic_DNA"/>
</dbReference>
<dbReference type="Proteomes" id="UP000616151">
    <property type="component" value="Unassembled WGS sequence"/>
</dbReference>
<comment type="caution">
    <text evidence="1">The sequence shown here is derived from an EMBL/GenBank/DDBJ whole genome shotgun (WGS) entry which is preliminary data.</text>
</comment>
<keyword evidence="2" id="KW-1185">Reference proteome</keyword>
<organism evidence="1 2">
    <name type="scientific">Taklimakanibacter albus</name>
    <dbReference type="NCBI Taxonomy" id="2800327"/>
    <lineage>
        <taxon>Bacteria</taxon>
        <taxon>Pseudomonadati</taxon>
        <taxon>Pseudomonadota</taxon>
        <taxon>Alphaproteobacteria</taxon>
        <taxon>Hyphomicrobiales</taxon>
        <taxon>Aestuariivirgaceae</taxon>
        <taxon>Taklimakanibacter</taxon>
    </lineage>
</organism>
<protein>
    <submittedName>
        <fullName evidence="1">Caspase family protein</fullName>
    </submittedName>
</protein>
<accession>A0ACC5RFL9</accession>